<dbReference type="PANTHER" id="PTHR24198:SF165">
    <property type="entry name" value="ANKYRIN REPEAT-CONTAINING PROTEIN-RELATED"/>
    <property type="match status" value="1"/>
</dbReference>
<dbReference type="InterPro" id="IPR002110">
    <property type="entry name" value="Ankyrin_rpt"/>
</dbReference>
<evidence type="ECO:0000256" key="1">
    <source>
        <dbReference type="ARBA" id="ARBA00022737"/>
    </source>
</evidence>
<feature type="repeat" description="ANK" evidence="3">
    <location>
        <begin position="813"/>
        <end position="845"/>
    </location>
</feature>
<dbReference type="Proteomes" id="UP000233248">
    <property type="component" value="Unassembled WGS sequence"/>
</dbReference>
<dbReference type="InterPro" id="IPR036770">
    <property type="entry name" value="Ankyrin_rpt-contain_sf"/>
</dbReference>
<dbReference type="Gene3D" id="1.25.40.20">
    <property type="entry name" value="Ankyrin repeat-containing domain"/>
    <property type="match status" value="5"/>
</dbReference>
<protein>
    <recommendedName>
        <fullName evidence="6">Ankyrin repeat domain-containing protein</fullName>
    </recommendedName>
</protein>
<proteinExistence type="predicted"/>
<comment type="caution">
    <text evidence="4">The sequence shown here is derived from an EMBL/GenBank/DDBJ whole genome shotgun (WGS) entry which is preliminary data.</text>
</comment>
<dbReference type="SMART" id="SM00248">
    <property type="entry name" value="ANK"/>
    <property type="match status" value="16"/>
</dbReference>
<evidence type="ECO:0000256" key="2">
    <source>
        <dbReference type="ARBA" id="ARBA00023043"/>
    </source>
</evidence>
<feature type="repeat" description="ANK" evidence="3">
    <location>
        <begin position="891"/>
        <end position="923"/>
    </location>
</feature>
<evidence type="ECO:0000256" key="3">
    <source>
        <dbReference type="PROSITE-ProRule" id="PRU00023"/>
    </source>
</evidence>
<organism evidence="4 5">
    <name type="scientific">Malaciobacter halophilus</name>
    <dbReference type="NCBI Taxonomy" id="197482"/>
    <lineage>
        <taxon>Bacteria</taxon>
        <taxon>Pseudomonadati</taxon>
        <taxon>Campylobacterota</taxon>
        <taxon>Epsilonproteobacteria</taxon>
        <taxon>Campylobacterales</taxon>
        <taxon>Arcobacteraceae</taxon>
        <taxon>Malaciobacter</taxon>
    </lineage>
</organism>
<dbReference type="EMBL" id="NXIF01000035">
    <property type="protein sequence ID" value="PKI80414.1"/>
    <property type="molecule type" value="Genomic_DNA"/>
</dbReference>
<feature type="repeat" description="ANK" evidence="3">
    <location>
        <begin position="382"/>
        <end position="414"/>
    </location>
</feature>
<dbReference type="PROSITE" id="PS50297">
    <property type="entry name" value="ANK_REP_REGION"/>
    <property type="match status" value="2"/>
</dbReference>
<keyword evidence="5" id="KW-1185">Reference proteome</keyword>
<dbReference type="AlphaFoldDB" id="A0A2N1J1N2"/>
<evidence type="ECO:0000313" key="5">
    <source>
        <dbReference type="Proteomes" id="UP000233248"/>
    </source>
</evidence>
<accession>A0A2N1J1N2</accession>
<evidence type="ECO:0000313" key="4">
    <source>
        <dbReference type="EMBL" id="PKI80414.1"/>
    </source>
</evidence>
<dbReference type="PROSITE" id="PS50088">
    <property type="entry name" value="ANK_REPEAT"/>
    <property type="match status" value="3"/>
</dbReference>
<dbReference type="SUPFAM" id="SSF48403">
    <property type="entry name" value="Ankyrin repeat"/>
    <property type="match status" value="4"/>
</dbReference>
<evidence type="ECO:0008006" key="6">
    <source>
        <dbReference type="Google" id="ProtNLM"/>
    </source>
</evidence>
<dbReference type="KEGG" id="ahs:AHALO_1812"/>
<dbReference type="PANTHER" id="PTHR24198">
    <property type="entry name" value="ANKYRIN REPEAT AND PROTEIN KINASE DOMAIN-CONTAINING PROTEIN"/>
    <property type="match status" value="1"/>
</dbReference>
<keyword evidence="1" id="KW-0677">Repeat</keyword>
<sequence length="1067" mass="122990">MSFLDKLFNNKEEDDSSFSFEDESSSFSKEKTLENTIKNENIEFVKTKIDSTNFNIEDIFGKKPLYYACIYKRVDIITYLFELGSHFDEAKLNKNSSVISTLINANSIEVFQTFLDYGYEIETNCLSIIATAVKTASLEFILYLIKLELPMSSYLDGFDKYTPLECALINQREFLVFKALIEAKCTLNESENPAFIIQLINSTIQSSIKVKVIKLLHSLDLLDLSIMDENSNSLIKLALINRDKKVLKELIILGADFKAYHFEIKKIFSFEDLDYIAESIKNNLQSIENFLSILPKSYIESYIQMQDDLSNKTVAYEIVTNARLSEEDKLQLLIKAKNKNANLELTQKSTNIVYEACKTLTIQKDICVVKFLLENGAKIEYDGFSALFYAVYNFHTDLIKLLLEFKANVNFVDKNNEGVINYFYKKDSTVNSIVKKRELLKLFATYGLDINTKACYKDFLDECEEESISFLSMFIIKDEHKILEYILYELKLSIKDDESIFYAIKYLNKMDILRHIIDINPYYTKKDFYKYKDKVEDANIIILASIYLSQKELNYLLDTYDYLKAYSEIKPIILEFYEHRFFSIEVIEKVIKRDPNINRYYSSMNEDNIVVKQTILSMILKKAALANNNDNKSYKVIKLLLENGADVNCNTIYVHNNKYLCNEASIFIEALNKDSFNKQLLDLLYEYGASLVKVIEKSFAEMPIQSLIQRHIQDDELALQYLEYCWDKHSFDLEYKNIYDENLFLAASMACLPKTLKWLANKGVDINVVGGTENLNALHQAITCYAYVPTLQRSKAVATLIDLGLDIEKVSSKQMTPLMAAANVGARQVVKDLISLKVNVNAVNENNQNAIHHAVIGNNSYDFSFRFETIKSKIIQDLVNANANISLCEESGATPLIYAIQANYKEIFDTLITLGANVNGFDSNDTLPLYYALLVKESYFVNLLYKTNRLEVNKVNKFNYTVLHQLLSINFHPVVFEQILKTLIDIGFDINYHKDIEPPLLMYVKSMQFISERSVGFVQNKKLVNETEQKIAKLFVKFNADVMLCLDIARKQNEAEDIIDFLESLNS</sequence>
<dbReference type="Pfam" id="PF12796">
    <property type="entry name" value="Ank_2"/>
    <property type="match status" value="2"/>
</dbReference>
<dbReference type="RefSeq" id="WP_101185160.1">
    <property type="nucleotide sequence ID" value="NZ_CP031218.1"/>
</dbReference>
<gene>
    <name evidence="4" type="ORF">CP960_09400</name>
</gene>
<name>A0A2N1J1N2_9BACT</name>
<dbReference type="OrthoDB" id="5349161at2"/>
<dbReference type="Pfam" id="PF00023">
    <property type="entry name" value="Ank"/>
    <property type="match status" value="1"/>
</dbReference>
<keyword evidence="2 3" id="KW-0040">ANK repeat</keyword>
<reference evidence="4 5" key="1">
    <citation type="submission" date="2017-09" db="EMBL/GenBank/DDBJ databases">
        <title>Genomics of the genus Arcobacter.</title>
        <authorList>
            <person name="Perez-Cataluna A."/>
            <person name="Figueras M.J."/>
            <person name="Salas-Masso N."/>
        </authorList>
    </citation>
    <scope>NUCLEOTIDE SEQUENCE [LARGE SCALE GENOMIC DNA]</scope>
    <source>
        <strain evidence="4 5">DSM 18005</strain>
    </source>
</reference>